<comment type="caution">
    <text evidence="2">The sequence shown here is derived from an EMBL/GenBank/DDBJ whole genome shotgun (WGS) entry which is preliminary data.</text>
</comment>
<dbReference type="EMBL" id="JAUMKJ010000007">
    <property type="protein sequence ID" value="MDO3676771.1"/>
    <property type="molecule type" value="Genomic_DNA"/>
</dbReference>
<feature type="signal peptide" evidence="1">
    <location>
        <begin position="1"/>
        <end position="25"/>
    </location>
</feature>
<organism evidence="2 3">
    <name type="scientific">Paenibacillus ehimensis</name>
    <dbReference type="NCBI Taxonomy" id="79264"/>
    <lineage>
        <taxon>Bacteria</taxon>
        <taxon>Bacillati</taxon>
        <taxon>Bacillota</taxon>
        <taxon>Bacilli</taxon>
        <taxon>Bacillales</taxon>
        <taxon>Paenibacillaceae</taxon>
        <taxon>Paenibacillus</taxon>
    </lineage>
</organism>
<protein>
    <submittedName>
        <fullName evidence="2">Uncharacterized protein</fullName>
    </submittedName>
</protein>
<feature type="chain" id="PRO_5045880881" evidence="1">
    <location>
        <begin position="26"/>
        <end position="142"/>
    </location>
</feature>
<keyword evidence="3" id="KW-1185">Reference proteome</keyword>
<evidence type="ECO:0000313" key="2">
    <source>
        <dbReference type="EMBL" id="MDO3676771.1"/>
    </source>
</evidence>
<sequence length="142" mass="15720">MKGKLLSTLIASAILLAVGTQSASANIGDDTRSDARWANPDFHYTPSLLSPSDEDWYYWDNETGSNKFIWAGLQSPAGLNYDITGFLITPSGQEYTLYSNESGPGGFDSFGTTIPAGGKIYFRIKADMFDYGQKYDFHFTRQ</sequence>
<keyword evidence="1" id="KW-0732">Signal</keyword>
<dbReference type="Proteomes" id="UP001168883">
    <property type="component" value="Unassembled WGS sequence"/>
</dbReference>
<evidence type="ECO:0000313" key="3">
    <source>
        <dbReference type="Proteomes" id="UP001168883"/>
    </source>
</evidence>
<dbReference type="Gene3D" id="2.60.120.380">
    <property type="match status" value="1"/>
</dbReference>
<gene>
    <name evidence="2" type="ORF">Q3C12_07125</name>
</gene>
<accession>A0ABT8V5R0</accession>
<name>A0ABT8V5R0_9BACL</name>
<evidence type="ECO:0000256" key="1">
    <source>
        <dbReference type="SAM" id="SignalP"/>
    </source>
</evidence>
<dbReference type="RefSeq" id="WP_302877777.1">
    <property type="nucleotide sequence ID" value="NZ_JAUMKJ010000007.1"/>
</dbReference>
<proteinExistence type="predicted"/>
<reference evidence="2" key="1">
    <citation type="submission" date="2023-07" db="EMBL/GenBank/DDBJ databases">
        <authorList>
            <person name="Aktuganov G."/>
            <person name="Boyko T."/>
            <person name="Delegan Y."/>
            <person name="Galimzianova N."/>
            <person name="Gilvanova E."/>
            <person name="Korobov V."/>
            <person name="Kuzmina L."/>
            <person name="Melentiev A."/>
            <person name="Milman P."/>
            <person name="Ryabova A."/>
            <person name="Stupak E."/>
            <person name="Yasakov T."/>
            <person name="Zharikova N."/>
            <person name="Zhurenko E."/>
        </authorList>
    </citation>
    <scope>NUCLEOTIDE SEQUENCE</scope>
    <source>
        <strain evidence="2">IB-739</strain>
    </source>
</reference>